<organism evidence="3 4">
    <name type="scientific">Selenomonas ruminantium</name>
    <dbReference type="NCBI Taxonomy" id="971"/>
    <lineage>
        <taxon>Bacteria</taxon>
        <taxon>Bacillati</taxon>
        <taxon>Bacillota</taxon>
        <taxon>Negativicutes</taxon>
        <taxon>Selenomonadales</taxon>
        <taxon>Selenomonadaceae</taxon>
        <taxon>Selenomonas</taxon>
    </lineage>
</organism>
<dbReference type="Proteomes" id="UP000184263">
    <property type="component" value="Unassembled WGS sequence"/>
</dbReference>
<feature type="domain" description="Tyr recombinase" evidence="2">
    <location>
        <begin position="1"/>
        <end position="116"/>
    </location>
</feature>
<dbReference type="SUPFAM" id="SSF56349">
    <property type="entry name" value="DNA breaking-rejoining enzymes"/>
    <property type="match status" value="1"/>
</dbReference>
<dbReference type="GO" id="GO:0015074">
    <property type="term" value="P:DNA integration"/>
    <property type="evidence" value="ECO:0007669"/>
    <property type="project" value="InterPro"/>
</dbReference>
<name>A0A1M6TMY2_SELRU</name>
<dbReference type="GO" id="GO:0006310">
    <property type="term" value="P:DNA recombination"/>
    <property type="evidence" value="ECO:0007669"/>
    <property type="project" value="UniProtKB-KW"/>
</dbReference>
<dbReference type="CDD" id="cd01189">
    <property type="entry name" value="INT_ICEBs1_C_like"/>
    <property type="match status" value="1"/>
</dbReference>
<accession>A0A1M6TMY2</accession>
<gene>
    <name evidence="3" type="ORF">SAMN05216582_10872</name>
</gene>
<evidence type="ECO:0000256" key="1">
    <source>
        <dbReference type="ARBA" id="ARBA00023172"/>
    </source>
</evidence>
<dbReference type="PANTHER" id="PTHR30349:SF64">
    <property type="entry name" value="PROPHAGE INTEGRASE INTD-RELATED"/>
    <property type="match status" value="1"/>
</dbReference>
<proteinExistence type="predicted"/>
<dbReference type="Pfam" id="PF00589">
    <property type="entry name" value="Phage_integrase"/>
    <property type="match status" value="1"/>
</dbReference>
<sequence>MPEDVEALKRYREWQRTYADELGDVFEWHNLVFTSPFGAPISPTNFSRRYFKPLIKKCRIADGFTFHCLRHTHATLLLQQGVNPKIVQERLGHSSIKVTMDTYSHVLPDMQKQAVEALGKLFG</sequence>
<dbReference type="AlphaFoldDB" id="A0A1M6TMY2"/>
<dbReference type="OrthoDB" id="9803188at2"/>
<dbReference type="InterPro" id="IPR050090">
    <property type="entry name" value="Tyrosine_recombinase_XerCD"/>
</dbReference>
<evidence type="ECO:0000313" key="4">
    <source>
        <dbReference type="Proteomes" id="UP000184263"/>
    </source>
</evidence>
<reference evidence="3 4" key="1">
    <citation type="submission" date="2016-11" db="EMBL/GenBank/DDBJ databases">
        <authorList>
            <person name="Jaros S."/>
            <person name="Januszkiewicz K."/>
            <person name="Wedrychowicz H."/>
        </authorList>
    </citation>
    <scope>NUCLEOTIDE SEQUENCE [LARGE SCALE GENOMIC DNA]</scope>
    <source>
        <strain evidence="3 4">HD4</strain>
    </source>
</reference>
<dbReference type="GO" id="GO:0003677">
    <property type="term" value="F:DNA binding"/>
    <property type="evidence" value="ECO:0007669"/>
    <property type="project" value="InterPro"/>
</dbReference>
<dbReference type="InterPro" id="IPR011010">
    <property type="entry name" value="DNA_brk_join_enz"/>
</dbReference>
<dbReference type="EMBL" id="FRBC01000008">
    <property type="protein sequence ID" value="SHK58311.1"/>
    <property type="molecule type" value="Genomic_DNA"/>
</dbReference>
<dbReference type="RefSeq" id="WP_073088962.1">
    <property type="nucleotide sequence ID" value="NZ_FRBC01000008.1"/>
</dbReference>
<dbReference type="Gene3D" id="1.10.443.10">
    <property type="entry name" value="Intergrase catalytic core"/>
    <property type="match status" value="1"/>
</dbReference>
<evidence type="ECO:0000313" key="3">
    <source>
        <dbReference type="EMBL" id="SHK58311.1"/>
    </source>
</evidence>
<dbReference type="InterPro" id="IPR013762">
    <property type="entry name" value="Integrase-like_cat_sf"/>
</dbReference>
<evidence type="ECO:0000259" key="2">
    <source>
        <dbReference type="PROSITE" id="PS51898"/>
    </source>
</evidence>
<dbReference type="PANTHER" id="PTHR30349">
    <property type="entry name" value="PHAGE INTEGRASE-RELATED"/>
    <property type="match status" value="1"/>
</dbReference>
<keyword evidence="1" id="KW-0233">DNA recombination</keyword>
<dbReference type="PROSITE" id="PS51898">
    <property type="entry name" value="TYR_RECOMBINASE"/>
    <property type="match status" value="1"/>
</dbReference>
<dbReference type="InterPro" id="IPR002104">
    <property type="entry name" value="Integrase_catalytic"/>
</dbReference>
<protein>
    <submittedName>
        <fullName evidence="3">Phage integrase family protein</fullName>
    </submittedName>
</protein>